<evidence type="ECO:0000256" key="3">
    <source>
        <dbReference type="ARBA" id="ARBA00022833"/>
    </source>
</evidence>
<gene>
    <name evidence="6" type="ORF">CHYS00102_LOCUS31438</name>
</gene>
<evidence type="ECO:0000313" key="6">
    <source>
        <dbReference type="EMBL" id="CAD8904218.1"/>
    </source>
</evidence>
<accession>A0A7S1C0T6</accession>
<dbReference type="EMBL" id="HBFR01042970">
    <property type="protein sequence ID" value="CAD8904218.1"/>
    <property type="molecule type" value="Transcribed_RNA"/>
</dbReference>
<dbReference type="GO" id="GO:0008270">
    <property type="term" value="F:zinc ion binding"/>
    <property type="evidence" value="ECO:0007669"/>
    <property type="project" value="UniProtKB-KW"/>
</dbReference>
<keyword evidence="2" id="KW-0863">Zinc-finger</keyword>
<dbReference type="Pfam" id="PF07496">
    <property type="entry name" value="zf-CW"/>
    <property type="match status" value="2"/>
</dbReference>
<organism evidence="6">
    <name type="scientific">Corethron hystrix</name>
    <dbReference type="NCBI Taxonomy" id="216773"/>
    <lineage>
        <taxon>Eukaryota</taxon>
        <taxon>Sar</taxon>
        <taxon>Stramenopiles</taxon>
        <taxon>Ochrophyta</taxon>
        <taxon>Bacillariophyta</taxon>
        <taxon>Coscinodiscophyceae</taxon>
        <taxon>Corethrophycidae</taxon>
        <taxon>Corethrales</taxon>
        <taxon>Corethraceae</taxon>
        <taxon>Corethron</taxon>
    </lineage>
</organism>
<name>A0A7S1C0T6_9STRA</name>
<evidence type="ECO:0000259" key="5">
    <source>
        <dbReference type="PROSITE" id="PS51050"/>
    </source>
</evidence>
<evidence type="ECO:0000256" key="1">
    <source>
        <dbReference type="ARBA" id="ARBA00022723"/>
    </source>
</evidence>
<keyword evidence="1" id="KW-0479">Metal-binding</keyword>
<dbReference type="InterPro" id="IPR042778">
    <property type="entry name" value="ZCWPW1/ZCWPW2"/>
</dbReference>
<dbReference type="InterPro" id="IPR011124">
    <property type="entry name" value="Znf_CW"/>
</dbReference>
<proteinExistence type="predicted"/>
<dbReference type="PROSITE" id="PS51050">
    <property type="entry name" value="ZF_CW"/>
    <property type="match status" value="2"/>
</dbReference>
<dbReference type="AlphaFoldDB" id="A0A7S1C0T6"/>
<dbReference type="PANTHER" id="PTHR15999:SF2">
    <property type="entry name" value="ZINC FINGER CW-TYPE PWWP DOMAIN PROTEIN 1"/>
    <property type="match status" value="1"/>
</dbReference>
<sequence length="336" mass="38042">MRDALKEERFSLLGSVKNISDSEASDRDEDDVCHGRPSSRKSTKVGSKNKTGSMSVPNKIQSGLVGSMSASASASIDEEEREVRAMTESIRNGVKRISNAHIPFAGQAVRLIEEFNGRMSPFFSRSSEDRFSKSSSKNIRRPDHVIGNESVEDEEGSLFGQSNGASNVWVQCDRCAKWRRLRGAVDSKKLPSKWFCTMNKSDPERARCSAPEEEYHDVPESAEENRTRKHLRLWVRRLKGYEAYEAKMPTMTRGKKKSVTIGSKEPYEWVRCCNPSCGKWRAILRFMDASDIMESTRDKDWYCVLNTWDEKTASCSAPQENLPATGCPPWVMKDEK</sequence>
<dbReference type="Gene3D" id="3.30.40.100">
    <property type="match status" value="2"/>
</dbReference>
<keyword evidence="3" id="KW-0862">Zinc</keyword>
<feature type="compositionally biased region" description="Polar residues" evidence="4">
    <location>
        <begin position="44"/>
        <end position="61"/>
    </location>
</feature>
<reference evidence="6" key="1">
    <citation type="submission" date="2021-01" db="EMBL/GenBank/DDBJ databases">
        <authorList>
            <person name="Corre E."/>
            <person name="Pelletier E."/>
            <person name="Niang G."/>
            <person name="Scheremetjew M."/>
            <person name="Finn R."/>
            <person name="Kale V."/>
            <person name="Holt S."/>
            <person name="Cochrane G."/>
            <person name="Meng A."/>
            <person name="Brown T."/>
            <person name="Cohen L."/>
        </authorList>
    </citation>
    <scope>NUCLEOTIDE SEQUENCE</scope>
    <source>
        <strain evidence="6">308</strain>
    </source>
</reference>
<evidence type="ECO:0000256" key="4">
    <source>
        <dbReference type="SAM" id="MobiDB-lite"/>
    </source>
</evidence>
<protein>
    <recommendedName>
        <fullName evidence="5">CW-type domain-containing protein</fullName>
    </recommendedName>
</protein>
<evidence type="ECO:0000256" key="2">
    <source>
        <dbReference type="ARBA" id="ARBA00022771"/>
    </source>
</evidence>
<dbReference type="PANTHER" id="PTHR15999">
    <property type="entry name" value="ZINC FINGER CW-TYPE PWWP DOMAIN PROTEIN 1"/>
    <property type="match status" value="1"/>
</dbReference>
<feature type="domain" description="CW-type" evidence="5">
    <location>
        <begin position="263"/>
        <end position="323"/>
    </location>
</feature>
<feature type="domain" description="CW-type" evidence="5">
    <location>
        <begin position="163"/>
        <end position="216"/>
    </location>
</feature>
<feature type="region of interest" description="Disordered" evidence="4">
    <location>
        <begin position="16"/>
        <end position="61"/>
    </location>
</feature>